<dbReference type="Proteomes" id="UP000509241">
    <property type="component" value="Chromosome"/>
</dbReference>
<keyword evidence="2" id="KW-1185">Reference proteome</keyword>
<name>A0A7D5KF46_9EURY</name>
<dbReference type="GeneID" id="56035494"/>
<dbReference type="KEGG" id="haly:HYG82_19345"/>
<organism evidence="1 2">
    <name type="scientific">Natrinema halophilum</name>
    <dbReference type="NCBI Taxonomy" id="1699371"/>
    <lineage>
        <taxon>Archaea</taxon>
        <taxon>Methanobacteriati</taxon>
        <taxon>Methanobacteriota</taxon>
        <taxon>Stenosarchaea group</taxon>
        <taxon>Halobacteria</taxon>
        <taxon>Halobacteriales</taxon>
        <taxon>Natrialbaceae</taxon>
        <taxon>Natrinema</taxon>
    </lineage>
</organism>
<dbReference type="RefSeq" id="WP_179263720.1">
    <property type="nucleotide sequence ID" value="NZ_CP058601.1"/>
</dbReference>
<proteinExistence type="predicted"/>
<protein>
    <submittedName>
        <fullName evidence="1">Uncharacterized protein</fullName>
    </submittedName>
</protein>
<gene>
    <name evidence="1" type="ORF">HYG82_19345</name>
</gene>
<accession>A0A7D5KF46</accession>
<evidence type="ECO:0000313" key="1">
    <source>
        <dbReference type="EMBL" id="QLG50836.1"/>
    </source>
</evidence>
<dbReference type="AlphaFoldDB" id="A0A7D5KF46"/>
<reference evidence="1 2" key="1">
    <citation type="submission" date="2020-07" db="EMBL/GenBank/DDBJ databases">
        <authorList>
            <person name="Cui H."/>
        </authorList>
    </citation>
    <scope>NUCLEOTIDE SEQUENCE [LARGE SCALE GENOMIC DNA]</scope>
    <source>
        <strain evidence="1 2">YPL8</strain>
    </source>
</reference>
<dbReference type="EMBL" id="CP058601">
    <property type="protein sequence ID" value="QLG50836.1"/>
    <property type="molecule type" value="Genomic_DNA"/>
</dbReference>
<dbReference type="OrthoDB" id="187906at2157"/>
<sequence length="74" mass="7895">MTSGRAVDGYVADGFSSSYQNQITGCYLRPVAPDSELQSGRFDGILATGTIVGDRLTGDSRPHEALVIDCRSLE</sequence>
<evidence type="ECO:0000313" key="2">
    <source>
        <dbReference type="Proteomes" id="UP000509241"/>
    </source>
</evidence>